<dbReference type="PANTHER" id="PTHR44846:SF1">
    <property type="entry name" value="MANNOSYL-D-GLYCERATE TRANSPORT_METABOLISM SYSTEM REPRESSOR MNGR-RELATED"/>
    <property type="match status" value="1"/>
</dbReference>
<dbReference type="FunFam" id="1.10.10.10:FF:000079">
    <property type="entry name" value="GntR family transcriptional regulator"/>
    <property type="match status" value="1"/>
</dbReference>
<dbReference type="GO" id="GO:0003700">
    <property type="term" value="F:DNA-binding transcription factor activity"/>
    <property type="evidence" value="ECO:0007669"/>
    <property type="project" value="InterPro"/>
</dbReference>
<sequence length="245" mass="27609">MALFKQGRDQRLPLYQQVRDELLENISAGTWLPDAPIPTESELTKTYDVAIGTIRKAVDTLVSDGLLYRSQGRGTFVRRPDFNASLFRFFRQMSSDGRFVMPTSQLLSRTLKKPPQPAADALKIDVNDKAICLERLRFLEDRVVLTEEIWLPASLFASLIDLELSEFGNLLYPFYEQQCGQLIASAKETLTIKSANTCIAEALKTAENSPVAVIERVAYGYDKTPLEYRISHGAAETFCYQIEIA</sequence>
<dbReference type="InterPro" id="IPR011663">
    <property type="entry name" value="UTRA"/>
</dbReference>
<evidence type="ECO:0000256" key="2">
    <source>
        <dbReference type="ARBA" id="ARBA00023125"/>
    </source>
</evidence>
<dbReference type="InterPro" id="IPR000524">
    <property type="entry name" value="Tscrpt_reg_HTH_GntR"/>
</dbReference>
<accession>A0A1M5EXZ4</accession>
<dbReference type="InterPro" id="IPR036390">
    <property type="entry name" value="WH_DNA-bd_sf"/>
</dbReference>
<dbReference type="SMART" id="SM00345">
    <property type="entry name" value="HTH_GNTR"/>
    <property type="match status" value="1"/>
</dbReference>
<dbReference type="GO" id="GO:0003677">
    <property type="term" value="F:DNA binding"/>
    <property type="evidence" value="ECO:0007669"/>
    <property type="project" value="UniProtKB-KW"/>
</dbReference>
<name>A0A1M5EXZ4_9GAMM</name>
<evidence type="ECO:0000313" key="6">
    <source>
        <dbReference type="Proteomes" id="UP000184517"/>
    </source>
</evidence>
<keyword evidence="2" id="KW-0238">DNA-binding</keyword>
<dbReference type="RefSeq" id="WP_072840236.1">
    <property type="nucleotide sequence ID" value="NZ_FQVF01000012.1"/>
</dbReference>
<dbReference type="Gene3D" id="1.10.10.10">
    <property type="entry name" value="Winged helix-like DNA-binding domain superfamily/Winged helix DNA-binding domain"/>
    <property type="match status" value="1"/>
</dbReference>
<reference evidence="6" key="1">
    <citation type="submission" date="2016-11" db="EMBL/GenBank/DDBJ databases">
        <authorList>
            <person name="Varghese N."/>
            <person name="Submissions S."/>
        </authorList>
    </citation>
    <scope>NUCLEOTIDE SEQUENCE [LARGE SCALE GENOMIC DNA]</scope>
    <source>
        <strain evidence="6">DSM 16579</strain>
    </source>
</reference>
<evidence type="ECO:0000259" key="4">
    <source>
        <dbReference type="PROSITE" id="PS50949"/>
    </source>
</evidence>
<evidence type="ECO:0000256" key="3">
    <source>
        <dbReference type="ARBA" id="ARBA00023163"/>
    </source>
</evidence>
<dbReference type="EMBL" id="FQVF01000012">
    <property type="protein sequence ID" value="SHF84017.1"/>
    <property type="molecule type" value="Genomic_DNA"/>
</dbReference>
<dbReference type="AlphaFoldDB" id="A0A1M5EXZ4"/>
<dbReference type="InterPro" id="IPR036388">
    <property type="entry name" value="WH-like_DNA-bd_sf"/>
</dbReference>
<feature type="domain" description="HTH gntR-type" evidence="4">
    <location>
        <begin position="12"/>
        <end position="80"/>
    </location>
</feature>
<protein>
    <submittedName>
        <fullName evidence="5">Transcriptional regulator, GntR family</fullName>
    </submittedName>
</protein>
<evidence type="ECO:0000256" key="1">
    <source>
        <dbReference type="ARBA" id="ARBA00023015"/>
    </source>
</evidence>
<dbReference type="Gene3D" id="3.40.1410.10">
    <property type="entry name" value="Chorismate lyase-like"/>
    <property type="match status" value="1"/>
</dbReference>
<dbReference type="Proteomes" id="UP000184517">
    <property type="component" value="Unassembled WGS sequence"/>
</dbReference>
<organism evidence="5 6">
    <name type="scientific">Marinomonas polaris DSM 16579</name>
    <dbReference type="NCBI Taxonomy" id="1122206"/>
    <lineage>
        <taxon>Bacteria</taxon>
        <taxon>Pseudomonadati</taxon>
        <taxon>Pseudomonadota</taxon>
        <taxon>Gammaproteobacteria</taxon>
        <taxon>Oceanospirillales</taxon>
        <taxon>Oceanospirillaceae</taxon>
        <taxon>Marinomonas</taxon>
    </lineage>
</organism>
<dbReference type="SUPFAM" id="SSF46785">
    <property type="entry name" value="Winged helix' DNA-binding domain"/>
    <property type="match status" value="1"/>
</dbReference>
<evidence type="ECO:0000313" key="5">
    <source>
        <dbReference type="EMBL" id="SHF84017.1"/>
    </source>
</evidence>
<dbReference type="CDD" id="cd07377">
    <property type="entry name" value="WHTH_GntR"/>
    <property type="match status" value="1"/>
</dbReference>
<dbReference type="SMART" id="SM00866">
    <property type="entry name" value="UTRA"/>
    <property type="match status" value="1"/>
</dbReference>
<dbReference type="SUPFAM" id="SSF64288">
    <property type="entry name" value="Chorismate lyase-like"/>
    <property type="match status" value="1"/>
</dbReference>
<dbReference type="GO" id="GO:0045892">
    <property type="term" value="P:negative regulation of DNA-templated transcription"/>
    <property type="evidence" value="ECO:0007669"/>
    <property type="project" value="TreeGrafter"/>
</dbReference>
<keyword evidence="3" id="KW-0804">Transcription</keyword>
<gene>
    <name evidence="5" type="ORF">SAMN02745753_02722</name>
</gene>
<dbReference type="InterPro" id="IPR050679">
    <property type="entry name" value="Bact_HTH_transcr_reg"/>
</dbReference>
<dbReference type="InterPro" id="IPR028978">
    <property type="entry name" value="Chorismate_lyase_/UTRA_dom_sf"/>
</dbReference>
<dbReference type="STRING" id="1122206.SAMN02745753_02722"/>
<proteinExistence type="predicted"/>
<dbReference type="PANTHER" id="PTHR44846">
    <property type="entry name" value="MANNOSYL-D-GLYCERATE TRANSPORT/METABOLISM SYSTEM REPRESSOR MNGR-RELATED"/>
    <property type="match status" value="1"/>
</dbReference>
<dbReference type="Pfam" id="PF00392">
    <property type="entry name" value="GntR"/>
    <property type="match status" value="1"/>
</dbReference>
<keyword evidence="6" id="KW-1185">Reference proteome</keyword>
<dbReference type="PROSITE" id="PS50949">
    <property type="entry name" value="HTH_GNTR"/>
    <property type="match status" value="1"/>
</dbReference>
<dbReference type="Pfam" id="PF07702">
    <property type="entry name" value="UTRA"/>
    <property type="match status" value="1"/>
</dbReference>
<keyword evidence="1" id="KW-0805">Transcription regulation</keyword>
<dbReference type="OrthoDB" id="7173258at2"/>